<accession>A0A0M6WJ44</accession>
<dbReference type="InterPro" id="IPR029063">
    <property type="entry name" value="SAM-dependent_MTases_sf"/>
</dbReference>
<keyword evidence="1" id="KW-0808">Transferase</keyword>
<dbReference type="PANTHER" id="PTHR40036">
    <property type="entry name" value="MACROCIN O-METHYLTRANSFERASE"/>
    <property type="match status" value="1"/>
</dbReference>
<sequence length="327" mass="36912">MGKKRIIIFGTGSISKYLTEHLKSDVEIIAYLTSDGADDINGKTVLPLNQLRTIEYDYIVIAFGNTPKGIEVLKAENVPPEKIVGYAYSGSDYETNLLQKECDRLVHECLSDERIPELFDLPQKRYYVCGMNIQENQNVISRDYVREQTLSLLAEEIVRKKVPGNVAEIGVSQGILARKMNILFPDRTLYLFDTYNGLPEEDKARAVSQGWGEKLYALGERGTPVEKVLEIMPYRDRCVIKQGKFPDTFDLQGELALVSLDLDFYESTKRGLEVLYPHLSEGGYIMVHDYNNLAFTETKNAVTEFCDEHHVACVPIPDVAGTVVLVK</sequence>
<dbReference type="SUPFAM" id="SSF53335">
    <property type="entry name" value="S-adenosyl-L-methionine-dependent methyltransferases"/>
    <property type="match status" value="1"/>
</dbReference>
<dbReference type="Pfam" id="PF05711">
    <property type="entry name" value="TylF"/>
    <property type="match status" value="1"/>
</dbReference>
<name>A0A0M6WJ44_9FIRM</name>
<keyword evidence="2" id="KW-1185">Reference proteome</keyword>
<dbReference type="AlphaFoldDB" id="A0A0M6WJ44"/>
<dbReference type="InterPro" id="IPR008884">
    <property type="entry name" value="TylF_MeTrfase"/>
</dbReference>
<proteinExistence type="predicted"/>
<dbReference type="OrthoDB" id="149130at2"/>
<dbReference type="PANTHER" id="PTHR40036:SF1">
    <property type="entry name" value="MACROCIN O-METHYLTRANSFERASE"/>
    <property type="match status" value="1"/>
</dbReference>
<evidence type="ECO:0000313" key="1">
    <source>
        <dbReference type="EMBL" id="CRL36835.1"/>
    </source>
</evidence>
<gene>
    <name evidence="1" type="ORF">M72_27211</name>
</gene>
<evidence type="ECO:0000313" key="2">
    <source>
        <dbReference type="Proteomes" id="UP000049979"/>
    </source>
</evidence>
<dbReference type="GO" id="GO:0032259">
    <property type="term" value="P:methylation"/>
    <property type="evidence" value="ECO:0007669"/>
    <property type="project" value="UniProtKB-KW"/>
</dbReference>
<dbReference type="RefSeq" id="WP_055067600.1">
    <property type="nucleotide sequence ID" value="NZ_CP173697.1"/>
</dbReference>
<dbReference type="Proteomes" id="UP000049979">
    <property type="component" value="Unassembled WGS sequence"/>
</dbReference>
<dbReference type="Gene3D" id="3.40.50.720">
    <property type="entry name" value="NAD(P)-binding Rossmann-like Domain"/>
    <property type="match status" value="1"/>
</dbReference>
<keyword evidence="1" id="KW-0489">Methyltransferase</keyword>
<dbReference type="Gene3D" id="3.40.50.150">
    <property type="entry name" value="Vaccinia Virus protein VP39"/>
    <property type="match status" value="1"/>
</dbReference>
<reference evidence="2" key="1">
    <citation type="submission" date="2015-05" db="EMBL/GenBank/DDBJ databases">
        <authorList>
            <consortium name="Pathogen Informatics"/>
        </authorList>
    </citation>
    <scope>NUCLEOTIDE SEQUENCE [LARGE SCALE GENOMIC DNA]</scope>
    <source>
        <strain evidence="2">M72</strain>
    </source>
</reference>
<organism evidence="1 2">
    <name type="scientific">Roseburia faecis</name>
    <dbReference type="NCBI Taxonomy" id="301302"/>
    <lineage>
        <taxon>Bacteria</taxon>
        <taxon>Bacillati</taxon>
        <taxon>Bacillota</taxon>
        <taxon>Clostridia</taxon>
        <taxon>Lachnospirales</taxon>
        <taxon>Lachnospiraceae</taxon>
        <taxon>Roseburia</taxon>
    </lineage>
</organism>
<dbReference type="GO" id="GO:0008168">
    <property type="term" value="F:methyltransferase activity"/>
    <property type="evidence" value="ECO:0007669"/>
    <property type="project" value="UniProtKB-KW"/>
</dbReference>
<dbReference type="EMBL" id="CVRR01000014">
    <property type="protein sequence ID" value="CRL36835.1"/>
    <property type="molecule type" value="Genomic_DNA"/>
</dbReference>
<protein>
    <submittedName>
        <fullName evidence="1">O-methyltransferase</fullName>
    </submittedName>
</protein>